<dbReference type="SUPFAM" id="SSF48179">
    <property type="entry name" value="6-phosphogluconate dehydrogenase C-terminal domain-like"/>
    <property type="match status" value="1"/>
</dbReference>
<organism evidence="3 4">
    <name type="scientific">Sphingobacterium litopenaei</name>
    <dbReference type="NCBI Taxonomy" id="2763500"/>
    <lineage>
        <taxon>Bacteria</taxon>
        <taxon>Pseudomonadati</taxon>
        <taxon>Bacteroidota</taxon>
        <taxon>Sphingobacteriia</taxon>
        <taxon>Sphingobacteriales</taxon>
        <taxon>Sphingobacteriaceae</taxon>
        <taxon>Sphingobacterium</taxon>
    </lineage>
</organism>
<dbReference type="Gene3D" id="1.10.1040.20">
    <property type="entry name" value="ProC-like, C-terminal domain"/>
    <property type="match status" value="1"/>
</dbReference>
<feature type="domain" description="DUF2520" evidence="2">
    <location>
        <begin position="124"/>
        <end position="247"/>
    </location>
</feature>
<dbReference type="InterPro" id="IPR036291">
    <property type="entry name" value="NAD(P)-bd_dom_sf"/>
</dbReference>
<comment type="caution">
    <text evidence="3">The sequence shown here is derived from an EMBL/GenBank/DDBJ whole genome shotgun (WGS) entry which is preliminary data.</text>
</comment>
<dbReference type="InterPro" id="IPR008927">
    <property type="entry name" value="6-PGluconate_DH-like_C_sf"/>
</dbReference>
<accession>A0ABR7YD62</accession>
<dbReference type="SUPFAM" id="SSF51735">
    <property type="entry name" value="NAD(P)-binding Rossmann-fold domains"/>
    <property type="match status" value="1"/>
</dbReference>
<dbReference type="Gene3D" id="3.40.50.720">
    <property type="entry name" value="NAD(P)-binding Rossmann-like Domain"/>
    <property type="match status" value="1"/>
</dbReference>
<dbReference type="InterPro" id="IPR019665">
    <property type="entry name" value="OxRdtase/DH_put_Rossmann_dom"/>
</dbReference>
<keyword evidence="4" id="KW-1185">Reference proteome</keyword>
<dbReference type="PANTHER" id="PTHR40459">
    <property type="entry name" value="CONSERVED HYPOTHETICAL ALANINE AND LEUCINE RICH PROTEIN"/>
    <property type="match status" value="1"/>
</dbReference>
<evidence type="ECO:0000313" key="4">
    <source>
        <dbReference type="Proteomes" id="UP000651271"/>
    </source>
</evidence>
<dbReference type="Proteomes" id="UP000651271">
    <property type="component" value="Unassembled WGS sequence"/>
</dbReference>
<dbReference type="Pfam" id="PF10728">
    <property type="entry name" value="DUF2520"/>
    <property type="match status" value="1"/>
</dbReference>
<feature type="domain" description="Putative oxidoreductase/dehydrogenase Rossmann-like" evidence="1">
    <location>
        <begin position="3"/>
        <end position="107"/>
    </location>
</feature>
<dbReference type="PANTHER" id="PTHR40459:SF1">
    <property type="entry name" value="CONSERVED HYPOTHETICAL ALANINE AND LEUCINE RICH PROTEIN"/>
    <property type="match status" value="1"/>
</dbReference>
<reference evidence="3 4" key="1">
    <citation type="submission" date="2020-08" db="EMBL/GenBank/DDBJ databases">
        <title>Sphingobacterium sp. DN04309 isolated from aquaculture water.</title>
        <authorList>
            <person name="Zhang M."/>
        </authorList>
    </citation>
    <scope>NUCLEOTIDE SEQUENCE [LARGE SCALE GENOMIC DNA]</scope>
    <source>
        <strain evidence="3 4">DN04309</strain>
    </source>
</reference>
<dbReference type="InterPro" id="IPR037108">
    <property type="entry name" value="TM1727-like_C_sf"/>
</dbReference>
<name>A0ABR7YD62_9SPHI</name>
<protein>
    <submittedName>
        <fullName evidence="3">DUF2520 domain-containing protein</fullName>
    </submittedName>
</protein>
<dbReference type="Pfam" id="PF10727">
    <property type="entry name" value="Rossmann-like"/>
    <property type="match status" value="1"/>
</dbReference>
<dbReference type="EMBL" id="JACOIJ010000009">
    <property type="protein sequence ID" value="MBD1429241.1"/>
    <property type="molecule type" value="Genomic_DNA"/>
</dbReference>
<proteinExistence type="predicted"/>
<sequence>MNIVIIGSGNIATHLAKAFYATNNTISQVYSRSLANAQALANVVSSTALIDLKEVDNDADLYVIAVSDSAIEEVVQQLPADLEGIVVHTSGATDINVLSKFSNHGVIYPPQSINKNIATDLSLIPFGIEGNTTQVFDKLFKLIKDIAAKTFVCSTKQRLALHLSAVIANNFSNALFSVAKEIMDHENLDFELLKPIISETASKVQNHDPIQTQTGPARRGDYVVINKHLQFLSQYPTEREIYQVLTDFIIKRYHN</sequence>
<evidence type="ECO:0000259" key="2">
    <source>
        <dbReference type="Pfam" id="PF10728"/>
    </source>
</evidence>
<dbReference type="InterPro" id="IPR018931">
    <property type="entry name" value="DUF2520"/>
</dbReference>
<evidence type="ECO:0000259" key="1">
    <source>
        <dbReference type="Pfam" id="PF10727"/>
    </source>
</evidence>
<dbReference type="RefSeq" id="WP_190301833.1">
    <property type="nucleotide sequence ID" value="NZ_JACOIJ010000009.1"/>
</dbReference>
<evidence type="ECO:0000313" key="3">
    <source>
        <dbReference type="EMBL" id="MBD1429241.1"/>
    </source>
</evidence>
<gene>
    <name evidence="3" type="ORF">H8B04_06625</name>
</gene>